<accession>A0A180G8W3</accession>
<evidence type="ECO:0000313" key="4">
    <source>
        <dbReference type="Proteomes" id="UP000005240"/>
    </source>
</evidence>
<reference evidence="2" key="2">
    <citation type="submission" date="2016-05" db="EMBL/GenBank/DDBJ databases">
        <title>Comparative analysis highlights variable genome content of wheat rusts and divergence of the mating loci.</title>
        <authorList>
            <person name="Cuomo C.A."/>
            <person name="Bakkeren G."/>
            <person name="Szabo L."/>
            <person name="Khalil H."/>
            <person name="Joly D."/>
            <person name="Goldberg J."/>
            <person name="Young S."/>
            <person name="Zeng Q."/>
            <person name="Fellers J."/>
        </authorList>
    </citation>
    <scope>NUCLEOTIDE SEQUENCE [LARGE SCALE GENOMIC DNA]</scope>
    <source>
        <strain evidence="2">1-1 BBBD Race 1</strain>
    </source>
</reference>
<keyword evidence="4" id="KW-1185">Reference proteome</keyword>
<organism evidence="2">
    <name type="scientific">Puccinia triticina (isolate 1-1 / race 1 (BBBD))</name>
    <name type="common">Brown leaf rust fungus</name>
    <dbReference type="NCBI Taxonomy" id="630390"/>
    <lineage>
        <taxon>Eukaryota</taxon>
        <taxon>Fungi</taxon>
        <taxon>Dikarya</taxon>
        <taxon>Basidiomycota</taxon>
        <taxon>Pucciniomycotina</taxon>
        <taxon>Pucciniomycetes</taxon>
        <taxon>Pucciniales</taxon>
        <taxon>Pucciniaceae</taxon>
        <taxon>Puccinia</taxon>
    </lineage>
</organism>
<dbReference type="Proteomes" id="UP000005240">
    <property type="component" value="Unassembled WGS sequence"/>
</dbReference>
<dbReference type="AlphaFoldDB" id="A0A180G8W3"/>
<dbReference type="VEuPathDB" id="FungiDB:PTTG_28797"/>
<evidence type="ECO:0000313" key="3">
    <source>
        <dbReference type="EnsemblFungi" id="PTTG_28797-t43_1-p1"/>
    </source>
</evidence>
<dbReference type="EnsemblFungi" id="PTTG_28797-t43_1">
    <property type="protein sequence ID" value="PTTG_28797-t43_1-p1"/>
    <property type="gene ID" value="PTTG_28797"/>
</dbReference>
<evidence type="ECO:0000313" key="2">
    <source>
        <dbReference type="EMBL" id="OAV89127.1"/>
    </source>
</evidence>
<reference evidence="3" key="4">
    <citation type="submission" date="2025-05" db="UniProtKB">
        <authorList>
            <consortium name="EnsemblFungi"/>
        </authorList>
    </citation>
    <scope>IDENTIFICATION</scope>
    <source>
        <strain evidence="3">isolate 1-1 / race 1 (BBBD)</strain>
    </source>
</reference>
<feature type="region of interest" description="Disordered" evidence="1">
    <location>
        <begin position="64"/>
        <end position="84"/>
    </location>
</feature>
<reference evidence="3 4" key="3">
    <citation type="journal article" date="2017" name="G3 (Bethesda)">
        <title>Comparative analysis highlights variable genome content of wheat rusts and divergence of the mating loci.</title>
        <authorList>
            <person name="Cuomo C.A."/>
            <person name="Bakkeren G."/>
            <person name="Khalil H.B."/>
            <person name="Panwar V."/>
            <person name="Joly D."/>
            <person name="Linning R."/>
            <person name="Sakthikumar S."/>
            <person name="Song X."/>
            <person name="Adiconis X."/>
            <person name="Fan L."/>
            <person name="Goldberg J.M."/>
            <person name="Levin J.Z."/>
            <person name="Young S."/>
            <person name="Zeng Q."/>
            <person name="Anikster Y."/>
            <person name="Bruce M."/>
            <person name="Wang M."/>
            <person name="Yin C."/>
            <person name="McCallum B."/>
            <person name="Szabo L.J."/>
            <person name="Hulbert S."/>
            <person name="Chen X."/>
            <person name="Fellers J.P."/>
        </authorList>
    </citation>
    <scope>NUCLEOTIDE SEQUENCE</scope>
    <source>
        <strain evidence="3">isolate 1-1 / race 1 (BBBD)</strain>
        <strain evidence="4">Isolate 1-1 / race 1 (BBBD)</strain>
    </source>
</reference>
<dbReference type="EMBL" id="ADAS02000139">
    <property type="protein sequence ID" value="OAV89127.1"/>
    <property type="molecule type" value="Genomic_DNA"/>
</dbReference>
<proteinExistence type="predicted"/>
<reference evidence="2" key="1">
    <citation type="submission" date="2009-11" db="EMBL/GenBank/DDBJ databases">
        <authorList>
            <consortium name="The Broad Institute Genome Sequencing Platform"/>
            <person name="Ward D."/>
            <person name="Feldgarden M."/>
            <person name="Earl A."/>
            <person name="Young S.K."/>
            <person name="Zeng Q."/>
            <person name="Koehrsen M."/>
            <person name="Alvarado L."/>
            <person name="Berlin A."/>
            <person name="Bochicchio J."/>
            <person name="Borenstein D."/>
            <person name="Chapman S.B."/>
            <person name="Chen Z."/>
            <person name="Engels R."/>
            <person name="Freedman E."/>
            <person name="Gellesch M."/>
            <person name="Goldberg J."/>
            <person name="Griggs A."/>
            <person name="Gujja S."/>
            <person name="Heilman E."/>
            <person name="Heiman D."/>
            <person name="Hepburn T."/>
            <person name="Howarth C."/>
            <person name="Jen D."/>
            <person name="Larson L."/>
            <person name="Lewis B."/>
            <person name="Mehta T."/>
            <person name="Park D."/>
            <person name="Pearson M."/>
            <person name="Roberts A."/>
            <person name="Saif S."/>
            <person name="Shea T."/>
            <person name="Shenoy N."/>
            <person name="Sisk P."/>
            <person name="Stolte C."/>
            <person name="Sykes S."/>
            <person name="Thomson T."/>
            <person name="Walk T."/>
            <person name="White J."/>
            <person name="Yandava C."/>
            <person name="Izard J."/>
            <person name="Baranova O.V."/>
            <person name="Blanton J.M."/>
            <person name="Tanner A.C."/>
            <person name="Dewhirst F.E."/>
            <person name="Haas B."/>
            <person name="Nusbaum C."/>
            <person name="Birren B."/>
        </authorList>
    </citation>
    <scope>NUCLEOTIDE SEQUENCE [LARGE SCALE GENOMIC DNA]</scope>
    <source>
        <strain evidence="2">1-1 BBBD Race 1</strain>
    </source>
</reference>
<name>A0A180G8W3_PUCT1</name>
<gene>
    <name evidence="2" type="ORF">PTTG_28797</name>
</gene>
<sequence length="194" mass="22079">MLNLKLGIFARAWTVTLRSTRMQLDIRRLWLRFFLITNCYAGIIDFLEHFGHEQTLPAVDHEGPIQWSLDRPEPPENHSQGPFPNPEIRAGFHFDLNATPTVSEVIETDNQPNERHLISPDGINGSSNKPIKDGTQSQYKTRMEIPIGKATMIYWKTVQAENFLLPTLGLLLLSLKIGLPKHLAKQDMTLSLLD</sequence>
<protein>
    <submittedName>
        <fullName evidence="2 3">Uncharacterized protein</fullName>
    </submittedName>
</protein>
<evidence type="ECO:0000256" key="1">
    <source>
        <dbReference type="SAM" id="MobiDB-lite"/>
    </source>
</evidence>